<dbReference type="Proteomes" id="UP001501057">
    <property type="component" value="Unassembled WGS sequence"/>
</dbReference>
<dbReference type="EMBL" id="BAAAME010000004">
    <property type="protein sequence ID" value="GAA1739801.1"/>
    <property type="molecule type" value="Genomic_DNA"/>
</dbReference>
<evidence type="ECO:0000313" key="3">
    <source>
        <dbReference type="EMBL" id="GAA1739801.1"/>
    </source>
</evidence>
<accession>A0ABP4VWJ0</accession>
<proteinExistence type="predicted"/>
<gene>
    <name evidence="3" type="ORF">GCM10009710_20090</name>
</gene>
<protein>
    <submittedName>
        <fullName evidence="3">Uncharacterized protein</fullName>
    </submittedName>
</protein>
<keyword evidence="2" id="KW-0732">Signal</keyword>
<feature type="transmembrane region" description="Helical" evidence="1">
    <location>
        <begin position="309"/>
        <end position="327"/>
    </location>
</feature>
<dbReference type="InterPro" id="IPR011047">
    <property type="entry name" value="Quinoprotein_ADH-like_sf"/>
</dbReference>
<sequence>MNPRHRRLLIPGLLIALLVVVVVATLTGRADAATSSAPTDATAACTLTDDRIDEQSGLAVSAAHPDTAYVVNDSGSDPEVYAVDLTSCEVVGVTELEDVPWRDPEAMALDGSGTLWIADTGDNNGVRDDARLYSLPEPGREDGSVRPEVHPLTFETGREDVEALLVDPTSDAKWVVTKGWTGGELLALPDTLPSDAVSTATSTGVSMPILVTDASITPDGHYAVVRTYLGATLYDVRDDFAQVASIELPQQPQGETLAVEPSGTTFLAGSEGVGQPLYRLALQTPEPVEAPATTPAAAETESTWTPSTLVWVAGATIVGLFAGALLLRRRRRT</sequence>
<evidence type="ECO:0000313" key="4">
    <source>
        <dbReference type="Proteomes" id="UP001501057"/>
    </source>
</evidence>
<keyword evidence="1" id="KW-1133">Transmembrane helix</keyword>
<keyword evidence="4" id="KW-1185">Reference proteome</keyword>
<feature type="signal peptide" evidence="2">
    <location>
        <begin position="1"/>
        <end position="32"/>
    </location>
</feature>
<evidence type="ECO:0000256" key="1">
    <source>
        <dbReference type="SAM" id="Phobius"/>
    </source>
</evidence>
<dbReference type="InterPro" id="IPR015943">
    <property type="entry name" value="WD40/YVTN_repeat-like_dom_sf"/>
</dbReference>
<dbReference type="RefSeq" id="WP_344200812.1">
    <property type="nucleotide sequence ID" value="NZ_BAAAME010000004.1"/>
</dbReference>
<keyword evidence="1" id="KW-0472">Membrane</keyword>
<reference evidence="4" key="1">
    <citation type="journal article" date="2019" name="Int. J. Syst. Evol. Microbiol.">
        <title>The Global Catalogue of Microorganisms (GCM) 10K type strain sequencing project: providing services to taxonomists for standard genome sequencing and annotation.</title>
        <authorList>
            <consortium name="The Broad Institute Genomics Platform"/>
            <consortium name="The Broad Institute Genome Sequencing Center for Infectious Disease"/>
            <person name="Wu L."/>
            <person name="Ma J."/>
        </authorList>
    </citation>
    <scope>NUCLEOTIDE SEQUENCE [LARGE SCALE GENOMIC DNA]</scope>
    <source>
        <strain evidence="4">JCM 13518</strain>
    </source>
</reference>
<keyword evidence="1" id="KW-0812">Transmembrane</keyword>
<organism evidence="3 4">
    <name type="scientific">Aeromicrobium alkaliterrae</name>
    <dbReference type="NCBI Taxonomy" id="302168"/>
    <lineage>
        <taxon>Bacteria</taxon>
        <taxon>Bacillati</taxon>
        <taxon>Actinomycetota</taxon>
        <taxon>Actinomycetes</taxon>
        <taxon>Propionibacteriales</taxon>
        <taxon>Nocardioidaceae</taxon>
        <taxon>Aeromicrobium</taxon>
    </lineage>
</organism>
<evidence type="ECO:0000256" key="2">
    <source>
        <dbReference type="SAM" id="SignalP"/>
    </source>
</evidence>
<name>A0ABP4VWJ0_9ACTN</name>
<dbReference type="SUPFAM" id="SSF50998">
    <property type="entry name" value="Quinoprotein alcohol dehydrogenase-like"/>
    <property type="match status" value="1"/>
</dbReference>
<comment type="caution">
    <text evidence="3">The sequence shown here is derived from an EMBL/GenBank/DDBJ whole genome shotgun (WGS) entry which is preliminary data.</text>
</comment>
<feature type="chain" id="PRO_5045627572" evidence="2">
    <location>
        <begin position="33"/>
        <end position="333"/>
    </location>
</feature>
<dbReference type="Gene3D" id="2.130.10.10">
    <property type="entry name" value="YVTN repeat-like/Quinoprotein amine dehydrogenase"/>
    <property type="match status" value="1"/>
</dbReference>